<dbReference type="RefSeq" id="XP_013408529.1">
    <property type="nucleotide sequence ID" value="XM_013553075.1"/>
</dbReference>
<sequence>MLVDTLQRHQWWLDQINQHDTVILRHQKSRLQKAILELFNKTGPGERRAELIRFWLRLNYTLTTSSPTTITTANALNEEYQEEIYEYSFSLVAVISGIFVFLTLAATIGVIVFCTKRNSVFSSARSKRSTSRDTVNSYEMTDASLTDIEYTDYETETEVDEPHSVVSFIQESDYEDETPLVSPSSEIPQAMPTSAHYGSTHRTRRDMNVNSLFDPGPSTSGVSSTTSLNIKKSQSYNGRLYEHISPNSGDESDEDYDTIHCLNTDDALLACSGKAPLGKSLIRSAKQKGIAMAKSVKKSISFDSKFKYREIRE</sequence>
<keyword evidence="2" id="KW-0472">Membrane</keyword>
<feature type="region of interest" description="Disordered" evidence="1">
    <location>
        <begin position="178"/>
        <end position="201"/>
    </location>
</feature>
<protein>
    <submittedName>
        <fullName evidence="4">Uncharacterized protein LOC106172392</fullName>
    </submittedName>
</protein>
<evidence type="ECO:0000256" key="2">
    <source>
        <dbReference type="SAM" id="Phobius"/>
    </source>
</evidence>
<evidence type="ECO:0000256" key="1">
    <source>
        <dbReference type="SAM" id="MobiDB-lite"/>
    </source>
</evidence>
<dbReference type="GeneID" id="106172392"/>
<keyword evidence="2" id="KW-0812">Transmembrane</keyword>
<dbReference type="KEGG" id="lak:106172392"/>
<dbReference type="InParanoid" id="A0A1S3JF60"/>
<evidence type="ECO:0000313" key="4">
    <source>
        <dbReference type="RefSeq" id="XP_013408529.1"/>
    </source>
</evidence>
<organism evidence="3 4">
    <name type="scientific">Lingula anatina</name>
    <name type="common">Brachiopod</name>
    <name type="synonym">Lingula unguis</name>
    <dbReference type="NCBI Taxonomy" id="7574"/>
    <lineage>
        <taxon>Eukaryota</taxon>
        <taxon>Metazoa</taxon>
        <taxon>Spiralia</taxon>
        <taxon>Lophotrochozoa</taxon>
        <taxon>Brachiopoda</taxon>
        <taxon>Linguliformea</taxon>
        <taxon>Lingulata</taxon>
        <taxon>Lingulida</taxon>
        <taxon>Linguloidea</taxon>
        <taxon>Lingulidae</taxon>
        <taxon>Lingula</taxon>
    </lineage>
</organism>
<reference evidence="4" key="1">
    <citation type="submission" date="2025-08" db="UniProtKB">
        <authorList>
            <consortium name="RefSeq"/>
        </authorList>
    </citation>
    <scope>IDENTIFICATION</scope>
    <source>
        <tissue evidence="4">Gonads</tissue>
    </source>
</reference>
<feature type="transmembrane region" description="Helical" evidence="2">
    <location>
        <begin position="87"/>
        <end position="115"/>
    </location>
</feature>
<proteinExistence type="predicted"/>
<name>A0A1S3JF60_LINAN</name>
<dbReference type="Proteomes" id="UP000085678">
    <property type="component" value="Unplaced"/>
</dbReference>
<keyword evidence="3" id="KW-1185">Reference proteome</keyword>
<evidence type="ECO:0000313" key="3">
    <source>
        <dbReference type="Proteomes" id="UP000085678"/>
    </source>
</evidence>
<dbReference type="AlphaFoldDB" id="A0A1S3JF60"/>
<accession>A0A1S3JF60</accession>
<gene>
    <name evidence="4" type="primary">LOC106172392</name>
</gene>
<keyword evidence="2" id="KW-1133">Transmembrane helix</keyword>